<dbReference type="EMBL" id="VJWL01000002">
    <property type="protein sequence ID" value="TRW48863.1"/>
    <property type="molecule type" value="Genomic_DNA"/>
</dbReference>
<evidence type="ECO:0000313" key="2">
    <source>
        <dbReference type="Proteomes" id="UP000320359"/>
    </source>
</evidence>
<proteinExistence type="predicted"/>
<name>A0A552X2L9_9GAMM</name>
<protein>
    <submittedName>
        <fullName evidence="1">Twin-arginine translocation pathway signal protein</fullName>
    </submittedName>
</protein>
<keyword evidence="2" id="KW-1185">Reference proteome</keyword>
<evidence type="ECO:0000313" key="1">
    <source>
        <dbReference type="EMBL" id="TRW48863.1"/>
    </source>
</evidence>
<comment type="caution">
    <text evidence="1">The sequence shown here is derived from an EMBL/GenBank/DDBJ whole genome shotgun (WGS) entry which is preliminary data.</text>
</comment>
<sequence>MNRRSFLKLSLGATIVLVSVGGTARFFQRSRRTSASGYQVLRAQDLLFFSALFPAVVGPHPHFHMDTALASLDRMLTASSPAMRKEVYDLCDLATFALTRGPVTGVWSGWRQISVEQASAFLQRWQHSRISLYRQGYQGICQLCQMAWYGVPQAWHAVGYPGPPEFLQRLWEQ</sequence>
<organism evidence="1 2">
    <name type="scientific">Aliidiomarina halalkaliphila</name>
    <dbReference type="NCBI Taxonomy" id="2593535"/>
    <lineage>
        <taxon>Bacteria</taxon>
        <taxon>Pseudomonadati</taxon>
        <taxon>Pseudomonadota</taxon>
        <taxon>Gammaproteobacteria</taxon>
        <taxon>Alteromonadales</taxon>
        <taxon>Idiomarinaceae</taxon>
        <taxon>Aliidiomarina</taxon>
    </lineage>
</organism>
<gene>
    <name evidence="1" type="ORF">FM042_07730</name>
</gene>
<reference evidence="1 2" key="1">
    <citation type="submission" date="2019-07" db="EMBL/GenBank/DDBJ databases">
        <authorList>
            <person name="Yang M."/>
            <person name="Zhao D."/>
            <person name="Xiang H."/>
        </authorList>
    </citation>
    <scope>NUCLEOTIDE SEQUENCE [LARGE SCALE GENOMIC DNA]</scope>
    <source>
        <strain evidence="1 2">IM1326</strain>
    </source>
</reference>
<dbReference type="OrthoDB" id="6398409at2"/>
<dbReference type="AlphaFoldDB" id="A0A552X2L9"/>
<accession>A0A552X2L9</accession>
<dbReference type="Proteomes" id="UP000320359">
    <property type="component" value="Unassembled WGS sequence"/>
</dbReference>
<dbReference type="RefSeq" id="WP_143235849.1">
    <property type="nucleotide sequence ID" value="NZ_VJWL01000002.1"/>
</dbReference>